<protein>
    <submittedName>
        <fullName evidence="1">Uncharacterized protein</fullName>
    </submittedName>
</protein>
<organism evidence="1 2">
    <name type="scientific">Candidatus Blautia faecigallinarum</name>
    <dbReference type="NCBI Taxonomy" id="2838488"/>
    <lineage>
        <taxon>Bacteria</taxon>
        <taxon>Bacillati</taxon>
        <taxon>Bacillota</taxon>
        <taxon>Clostridia</taxon>
        <taxon>Lachnospirales</taxon>
        <taxon>Lachnospiraceae</taxon>
        <taxon>Blautia</taxon>
    </lineage>
</organism>
<reference evidence="1" key="2">
    <citation type="submission" date="2021-04" db="EMBL/GenBank/DDBJ databases">
        <authorList>
            <person name="Gilroy R."/>
        </authorList>
    </citation>
    <scope>NUCLEOTIDE SEQUENCE</scope>
    <source>
        <strain evidence="1">14324</strain>
    </source>
</reference>
<comment type="caution">
    <text evidence="1">The sequence shown here is derived from an EMBL/GenBank/DDBJ whole genome shotgun (WGS) entry which is preliminary data.</text>
</comment>
<proteinExistence type="predicted"/>
<evidence type="ECO:0000313" key="1">
    <source>
        <dbReference type="EMBL" id="HIZ21179.1"/>
    </source>
</evidence>
<dbReference type="AlphaFoldDB" id="A0A9D2IS17"/>
<evidence type="ECO:0000313" key="2">
    <source>
        <dbReference type="Proteomes" id="UP000824041"/>
    </source>
</evidence>
<dbReference type="EMBL" id="DXBU01000003">
    <property type="protein sequence ID" value="HIZ21179.1"/>
    <property type="molecule type" value="Genomic_DNA"/>
</dbReference>
<reference evidence="1" key="1">
    <citation type="journal article" date="2021" name="PeerJ">
        <title>Extensive microbial diversity within the chicken gut microbiome revealed by metagenomics and culture.</title>
        <authorList>
            <person name="Gilroy R."/>
            <person name="Ravi A."/>
            <person name="Getino M."/>
            <person name="Pursley I."/>
            <person name="Horton D.L."/>
            <person name="Alikhan N.F."/>
            <person name="Baker D."/>
            <person name="Gharbi K."/>
            <person name="Hall N."/>
            <person name="Watson M."/>
            <person name="Adriaenssens E.M."/>
            <person name="Foster-Nyarko E."/>
            <person name="Jarju S."/>
            <person name="Secka A."/>
            <person name="Antonio M."/>
            <person name="Oren A."/>
            <person name="Chaudhuri R.R."/>
            <person name="La Ragione R."/>
            <person name="Hildebrand F."/>
            <person name="Pallen M.J."/>
        </authorList>
    </citation>
    <scope>NUCLEOTIDE SEQUENCE</scope>
    <source>
        <strain evidence="1">14324</strain>
    </source>
</reference>
<accession>A0A9D2IS17</accession>
<sequence>MITIKKQEAGSAMRELEFSIEDNELEINKAYKVYETTNTPFYSYMIEGSLGMSHPIPINEPLKTNVGVVKEIYKKTIRSAILVFDE</sequence>
<dbReference type="Proteomes" id="UP000824041">
    <property type="component" value="Unassembled WGS sequence"/>
</dbReference>
<name>A0A9D2IS17_9FIRM</name>
<gene>
    <name evidence="1" type="ORF">IAA21_00070</name>
</gene>